<accession>A0AAU7BSE7</accession>
<feature type="chain" id="PRO_5043288378" description="Porin" evidence="1">
    <location>
        <begin position="22"/>
        <end position="415"/>
    </location>
</feature>
<dbReference type="EMBL" id="CP157199">
    <property type="protein sequence ID" value="XBG61302.1"/>
    <property type="molecule type" value="Genomic_DNA"/>
</dbReference>
<reference evidence="3" key="1">
    <citation type="submission" date="2024-05" db="EMBL/GenBank/DDBJ databases">
        <title>Pontimicrobium maritimus sp. nov., isolated form sea water.</title>
        <authorList>
            <person name="Muhammad N."/>
            <person name="Vuong T.Q."/>
            <person name="Han H.L."/>
            <person name="Kim S.-G."/>
        </authorList>
    </citation>
    <scope>NUCLEOTIDE SEQUENCE</scope>
    <source>
        <strain evidence="3">SW4</strain>
    </source>
</reference>
<dbReference type="AlphaFoldDB" id="A0AAU7BSE7"/>
<dbReference type="EMBL" id="CP157199">
    <property type="protein sequence ID" value="XBG61325.1"/>
    <property type="molecule type" value="Genomic_DNA"/>
</dbReference>
<evidence type="ECO:0000313" key="3">
    <source>
        <dbReference type="EMBL" id="XBG61325.1"/>
    </source>
</evidence>
<name>A0AAU7BSE7_9FLAO</name>
<gene>
    <name evidence="3" type="ORF">ABGB03_00115</name>
    <name evidence="2" type="ORF">ABGB03_15720</name>
</gene>
<protein>
    <recommendedName>
        <fullName evidence="4">Porin</fullName>
    </recommendedName>
</protein>
<dbReference type="RefSeq" id="WP_347923763.1">
    <property type="nucleotide sequence ID" value="NZ_CP157199.1"/>
</dbReference>
<evidence type="ECO:0000256" key="1">
    <source>
        <dbReference type="SAM" id="SignalP"/>
    </source>
</evidence>
<organism evidence="3">
    <name type="scientific">Pontimicrobium sp. SW4</name>
    <dbReference type="NCBI Taxonomy" id="3153519"/>
    <lineage>
        <taxon>Bacteria</taxon>
        <taxon>Pseudomonadati</taxon>
        <taxon>Bacteroidota</taxon>
        <taxon>Flavobacteriia</taxon>
        <taxon>Flavobacteriales</taxon>
        <taxon>Flavobacteriaceae</taxon>
        <taxon>Pontimicrobium</taxon>
    </lineage>
</organism>
<evidence type="ECO:0000313" key="2">
    <source>
        <dbReference type="EMBL" id="XBG61302.1"/>
    </source>
</evidence>
<proteinExistence type="predicted"/>
<keyword evidence="1" id="KW-0732">Signal</keyword>
<evidence type="ECO:0008006" key="4">
    <source>
        <dbReference type="Google" id="ProtNLM"/>
    </source>
</evidence>
<feature type="signal peptide" evidence="1">
    <location>
        <begin position="1"/>
        <end position="21"/>
    </location>
</feature>
<sequence>MSKSLIALIAMCLTFSFQSNSQETANEDLKIYLDCRFCDNNFLKQNLGNVQFVRDQAQGDVHLFFLAQGTGSGGRRYDVDFIGKNNFESINYKLSFTTDSNMTGDDVRKRILEYIKLGLVRFWIEKGTLNGISVSAPTPEIERELNKVVVEDPWNYWFFRVGANGWFNGQETSNSSNLNFNVSARRVTEKNKFFMRVGFNERKSTFTYDGNDIVSINSGKSLDINDVLSINDHWSYGAFGGIGTSTYNNFDLYWNLKPALEYNFFKYEDSAKKQLILNYSNGVRYNDYIERSVYAKDAEYLWEHSIMFGGSIRQEWGDLNGRISFDQYLHDSTLNALNFNFRTNVRLFKGFNFNVGGNYSITRNQINIPAGDVSLEELLLQQQQLESGYNFSFNIGFNYSFGSIYNSIVNPRFNL</sequence>